<reference evidence="2" key="1">
    <citation type="journal article" date="2015" name="Nature">
        <title>Complex archaea that bridge the gap between prokaryotes and eukaryotes.</title>
        <authorList>
            <person name="Spang A."/>
            <person name="Saw J.H."/>
            <person name="Jorgensen S.L."/>
            <person name="Zaremba-Niedzwiedzka K."/>
            <person name="Martijn J."/>
            <person name="Lind A.E."/>
            <person name="van Eijk R."/>
            <person name="Schleper C."/>
            <person name="Guy L."/>
            <person name="Ettema T.J."/>
        </authorList>
    </citation>
    <scope>NUCLEOTIDE SEQUENCE</scope>
</reference>
<dbReference type="AlphaFoldDB" id="A0A0F9H3T4"/>
<keyword evidence="1" id="KW-0812">Transmembrane</keyword>
<accession>A0A0F9H3T4</accession>
<dbReference type="EMBL" id="LAZR01024098">
    <property type="protein sequence ID" value="KKL76275.1"/>
    <property type="molecule type" value="Genomic_DNA"/>
</dbReference>
<feature type="transmembrane region" description="Helical" evidence="1">
    <location>
        <begin position="12"/>
        <end position="33"/>
    </location>
</feature>
<organism evidence="2">
    <name type="scientific">marine sediment metagenome</name>
    <dbReference type="NCBI Taxonomy" id="412755"/>
    <lineage>
        <taxon>unclassified sequences</taxon>
        <taxon>metagenomes</taxon>
        <taxon>ecological metagenomes</taxon>
    </lineage>
</organism>
<evidence type="ECO:0000313" key="2">
    <source>
        <dbReference type="EMBL" id="KKL76275.1"/>
    </source>
</evidence>
<comment type="caution">
    <text evidence="2">The sequence shown here is derived from an EMBL/GenBank/DDBJ whole genome shotgun (WGS) entry which is preliminary data.</text>
</comment>
<proteinExistence type="predicted"/>
<gene>
    <name evidence="2" type="ORF">LCGC14_2046540</name>
</gene>
<evidence type="ECO:0000256" key="1">
    <source>
        <dbReference type="SAM" id="Phobius"/>
    </source>
</evidence>
<sequence length="141" mass="16153">MEEKQKMNKGRLLTNLLIYLGILAMGVVVGMMLQQAITQATLMKVADNLEGVEINIDFNETQIVDGITGFYETYLDEMLENESKINNDANEVKMKLTNRTTPQARNFQCDKCKAIHCHANMYDDKLCYDCWDSNEVQDDDN</sequence>
<protein>
    <submittedName>
        <fullName evidence="2">Uncharacterized protein</fullName>
    </submittedName>
</protein>
<keyword evidence="1" id="KW-0472">Membrane</keyword>
<keyword evidence="1" id="KW-1133">Transmembrane helix</keyword>
<name>A0A0F9H3T4_9ZZZZ</name>